<evidence type="ECO:0000313" key="3">
    <source>
        <dbReference type="Proteomes" id="UP001562354"/>
    </source>
</evidence>
<dbReference type="GeneID" id="95975217"/>
<feature type="region of interest" description="Disordered" evidence="1">
    <location>
        <begin position="849"/>
        <end position="871"/>
    </location>
</feature>
<reference evidence="2 3" key="1">
    <citation type="submission" date="2024-07" db="EMBL/GenBank/DDBJ databases">
        <title>Draft sequence of the Neodothiora populina.</title>
        <authorList>
            <person name="Drown D.D."/>
            <person name="Schuette U.S."/>
            <person name="Buechlein A.B."/>
            <person name="Rusch D.R."/>
            <person name="Winton L.W."/>
            <person name="Adams G.A."/>
        </authorList>
    </citation>
    <scope>NUCLEOTIDE SEQUENCE [LARGE SCALE GENOMIC DNA]</scope>
    <source>
        <strain evidence="2 3">CPC 39397</strain>
    </source>
</reference>
<gene>
    <name evidence="2" type="ORF">AAFC00_001514</name>
</gene>
<feature type="compositionally biased region" description="Low complexity" evidence="1">
    <location>
        <begin position="587"/>
        <end position="609"/>
    </location>
</feature>
<dbReference type="PANTHER" id="PTHR42345:SF2">
    <property type="entry name" value="HELICASE-LIKE PROTEIN"/>
    <property type="match status" value="1"/>
</dbReference>
<accession>A0ABR3PQ74</accession>
<feature type="region of interest" description="Disordered" evidence="1">
    <location>
        <begin position="114"/>
        <end position="154"/>
    </location>
</feature>
<protein>
    <submittedName>
        <fullName evidence="2">Uncharacterized protein</fullName>
    </submittedName>
</protein>
<dbReference type="PANTHER" id="PTHR42345">
    <property type="entry name" value="TPR_REGION DOMAIN-CONTAINING PROTEIN"/>
    <property type="match status" value="1"/>
</dbReference>
<feature type="region of interest" description="Disordered" evidence="1">
    <location>
        <begin position="578"/>
        <end position="610"/>
    </location>
</feature>
<evidence type="ECO:0000313" key="2">
    <source>
        <dbReference type="EMBL" id="KAL1311338.1"/>
    </source>
</evidence>
<name>A0ABR3PQ74_9PEZI</name>
<proteinExistence type="predicted"/>
<evidence type="ECO:0000256" key="1">
    <source>
        <dbReference type="SAM" id="MobiDB-lite"/>
    </source>
</evidence>
<feature type="compositionally biased region" description="Basic residues" evidence="1">
    <location>
        <begin position="52"/>
        <end position="64"/>
    </location>
</feature>
<comment type="caution">
    <text evidence="2">The sequence shown here is derived from an EMBL/GenBank/DDBJ whole genome shotgun (WGS) entry which is preliminary data.</text>
</comment>
<feature type="compositionally biased region" description="Polar residues" evidence="1">
    <location>
        <begin position="35"/>
        <end position="48"/>
    </location>
</feature>
<organism evidence="2 3">
    <name type="scientific">Neodothiora populina</name>
    <dbReference type="NCBI Taxonomy" id="2781224"/>
    <lineage>
        <taxon>Eukaryota</taxon>
        <taxon>Fungi</taxon>
        <taxon>Dikarya</taxon>
        <taxon>Ascomycota</taxon>
        <taxon>Pezizomycotina</taxon>
        <taxon>Dothideomycetes</taxon>
        <taxon>Dothideomycetidae</taxon>
        <taxon>Dothideales</taxon>
        <taxon>Dothioraceae</taxon>
        <taxon>Neodothiora</taxon>
    </lineage>
</organism>
<feature type="compositionally biased region" description="Polar residues" evidence="1">
    <location>
        <begin position="119"/>
        <end position="152"/>
    </location>
</feature>
<dbReference type="RefSeq" id="XP_069204187.1">
    <property type="nucleotide sequence ID" value="XM_069340714.1"/>
</dbReference>
<feature type="compositionally biased region" description="Polar residues" evidence="1">
    <location>
        <begin position="849"/>
        <end position="865"/>
    </location>
</feature>
<dbReference type="Proteomes" id="UP001562354">
    <property type="component" value="Unassembled WGS sequence"/>
</dbReference>
<dbReference type="EMBL" id="JBFMKM010000003">
    <property type="protein sequence ID" value="KAL1311338.1"/>
    <property type="molecule type" value="Genomic_DNA"/>
</dbReference>
<keyword evidence="3" id="KW-1185">Reference proteome</keyword>
<feature type="region of interest" description="Disordered" evidence="1">
    <location>
        <begin position="18"/>
        <end position="96"/>
    </location>
</feature>
<sequence length="979" mass="107184">MGKGFDIKSAFKQAKQSAKVAIHDDDDDGSRQQRRSNAFSDFIKSNAQKLPGHGRRREKRKTHIIHIDPPSRISYTGQRPLPLNLRPTSRVIMPPPQTKEPAILATWGVKSPSIRPGSHFSSGADSHHSQGLNDSVTSRHQASKSPLYSRSYSDLKPKHLSSDEVQLMFSGAPVFDVVGSTVHPRPRVTIKADRSGLLEYARDTDDLTHSTFAAGTLGGTVSDDTINAADLNMLLEVPDMRRLSGRDPGTVGFEYFLQMPISDSHRVLPIASTLEKRKALLAEPERMGLRNMGFESLIDHLSAVAEAQQAKQDNMTFEATAKPDMAEMYTKLFSELLASPESGDMATNEETATSLETQIAAIVRILDSPDIWFDFSYVEWRIRLGQLLWSTAPEEKAELEASNGDKAVNERDVLILQIVLASELQLRLEMDDIPAKPRAFSRKVHWDLVLARRFINNVRVAKASMEDDDKAPRSSVFSALTFVTAQEDLDVVADVKPIFYPRDEEQQIGGLLHFAESLSWPDLQDIRTNLKMSQHGQQNLQVPGASPVVSPAFSAYATPVASPSALSSDGSANYFSVTRPQLERRTTTSQSVQLSRTSTTSTSASNNASAGGWLSRSWLTGLLLPGEAISHFLMSTLLENSPAAISTLGDSANLCGGFTYHGRSYWSKSSVVGRVLATQAGAAECMGWISFPSAAVDNDDRAKDGWFDVESKRIQQAEQEKPRISMDGAVAKDSAFVRDADDSKATIDEADFTWPVDSPPVLGNECRFEGLSLPTESASSDQEAVAEDSGVPCFPLSAPALKFASNTSHPVRVTIPLTYDVYFISSFPCIAEPRPTVPQPELQMLQLPSSPLASPRVGSTNQSLRPGSPQMMMMMDDTEEKALPEPPCHPLHTASYTMEIVPAATLLSLPIEDSFQRPEDGRVLVLDCRGAFCEQLQLLARAWCAKVGQHAVVGKVGRTCLSCCIREARALDVCVVIRI</sequence>